<reference evidence="1 2" key="1">
    <citation type="journal article" date="2022" name="Mar. Drugs">
        <title>Bioassay-Guided Fractionation Leads to the Detection of Cholic Acid Generated by the Rare Thalassomonas sp.</title>
        <authorList>
            <person name="Pheiffer F."/>
            <person name="Schneider Y.K."/>
            <person name="Hansen E.H."/>
            <person name="Andersen J.H."/>
            <person name="Isaksson J."/>
            <person name="Busche T."/>
            <person name="R C."/>
            <person name="Kalinowski J."/>
            <person name="Zyl L.V."/>
            <person name="Trindade M."/>
        </authorList>
    </citation>
    <scope>NUCLEOTIDE SEQUENCE [LARGE SCALE GENOMIC DNA]</scope>
    <source>
        <strain evidence="1 2">A5K-61T</strain>
    </source>
</reference>
<dbReference type="EMBL" id="CP059693">
    <property type="protein sequence ID" value="WDE09762.1"/>
    <property type="molecule type" value="Genomic_DNA"/>
</dbReference>
<gene>
    <name evidence="1" type="ORF">H3N35_15710</name>
</gene>
<keyword evidence="2" id="KW-1185">Reference proteome</keyword>
<evidence type="ECO:0000313" key="2">
    <source>
        <dbReference type="Proteomes" id="UP001215231"/>
    </source>
</evidence>
<sequence>MFEHGKGDLFFSARLLGQGQRKNIMYNNASYFIKSFIVSYKTMLSLGLSRSVQGLVAKMISTKAVDNIVSKPVIASYVVVKSR</sequence>
<dbReference type="RefSeq" id="WP_274049734.1">
    <property type="nucleotide sequence ID" value="NZ_CP059693.1"/>
</dbReference>
<evidence type="ECO:0000313" key="1">
    <source>
        <dbReference type="EMBL" id="WDE09762.1"/>
    </source>
</evidence>
<dbReference type="Proteomes" id="UP001215231">
    <property type="component" value="Chromosome"/>
</dbReference>
<organism evidence="1 2">
    <name type="scientific">Thalassomonas haliotis</name>
    <dbReference type="NCBI Taxonomy" id="485448"/>
    <lineage>
        <taxon>Bacteria</taxon>
        <taxon>Pseudomonadati</taxon>
        <taxon>Pseudomonadota</taxon>
        <taxon>Gammaproteobacteria</taxon>
        <taxon>Alteromonadales</taxon>
        <taxon>Colwelliaceae</taxon>
        <taxon>Thalassomonas</taxon>
    </lineage>
</organism>
<proteinExistence type="predicted"/>
<protein>
    <submittedName>
        <fullName evidence="1">Uncharacterized protein</fullName>
    </submittedName>
</protein>
<name>A0ABY7VA33_9GAMM</name>
<accession>A0ABY7VA33</accession>